<dbReference type="InterPro" id="IPR012910">
    <property type="entry name" value="Plug_dom"/>
</dbReference>
<evidence type="ECO:0000259" key="8">
    <source>
        <dbReference type="Pfam" id="PF07715"/>
    </source>
</evidence>
<evidence type="ECO:0000256" key="3">
    <source>
        <dbReference type="ARBA" id="ARBA00022452"/>
    </source>
</evidence>
<keyword evidence="2 7" id="KW-0813">Transport</keyword>
<accession>A0A917IZG9</accession>
<dbReference type="Pfam" id="PF13715">
    <property type="entry name" value="CarbopepD_reg_2"/>
    <property type="match status" value="1"/>
</dbReference>
<dbReference type="SUPFAM" id="SSF49464">
    <property type="entry name" value="Carboxypeptidase regulatory domain-like"/>
    <property type="match status" value="1"/>
</dbReference>
<evidence type="ECO:0000313" key="10">
    <source>
        <dbReference type="Proteomes" id="UP000627292"/>
    </source>
</evidence>
<dbReference type="Gene3D" id="2.40.170.20">
    <property type="entry name" value="TonB-dependent receptor, beta-barrel domain"/>
    <property type="match status" value="1"/>
</dbReference>
<comment type="similarity">
    <text evidence="7">Belongs to the TonB-dependent receptor family.</text>
</comment>
<dbReference type="InterPro" id="IPR039426">
    <property type="entry name" value="TonB-dep_rcpt-like"/>
</dbReference>
<name>A0A917IZG9_9BACT</name>
<evidence type="ECO:0000256" key="7">
    <source>
        <dbReference type="PROSITE-ProRule" id="PRU01360"/>
    </source>
</evidence>
<dbReference type="InterPro" id="IPR037066">
    <property type="entry name" value="Plug_dom_sf"/>
</dbReference>
<dbReference type="PROSITE" id="PS52016">
    <property type="entry name" value="TONB_DEPENDENT_REC_3"/>
    <property type="match status" value="1"/>
</dbReference>
<dbReference type="SUPFAM" id="SSF56935">
    <property type="entry name" value="Porins"/>
    <property type="match status" value="1"/>
</dbReference>
<dbReference type="Gene3D" id="2.170.130.10">
    <property type="entry name" value="TonB-dependent receptor, plug domain"/>
    <property type="match status" value="1"/>
</dbReference>
<dbReference type="InterPro" id="IPR008969">
    <property type="entry name" value="CarboxyPept-like_regulatory"/>
</dbReference>
<protein>
    <submittedName>
        <fullName evidence="9">SusC/RagA family TonB-linked outer membrane protein</fullName>
    </submittedName>
</protein>
<dbReference type="GO" id="GO:0009279">
    <property type="term" value="C:cell outer membrane"/>
    <property type="evidence" value="ECO:0007669"/>
    <property type="project" value="UniProtKB-SubCell"/>
</dbReference>
<gene>
    <name evidence="9" type="ORF">GCM10011379_35040</name>
</gene>
<evidence type="ECO:0000256" key="6">
    <source>
        <dbReference type="ARBA" id="ARBA00023237"/>
    </source>
</evidence>
<proteinExistence type="inferred from homology"/>
<comment type="caution">
    <text evidence="9">The sequence shown here is derived from an EMBL/GenBank/DDBJ whole genome shotgun (WGS) entry which is preliminary data.</text>
</comment>
<dbReference type="EMBL" id="BMIB01000003">
    <property type="protein sequence ID" value="GGH73480.1"/>
    <property type="molecule type" value="Genomic_DNA"/>
</dbReference>
<evidence type="ECO:0000313" key="9">
    <source>
        <dbReference type="EMBL" id="GGH73480.1"/>
    </source>
</evidence>
<dbReference type="NCBIfam" id="TIGR04057">
    <property type="entry name" value="SusC_RagA_signa"/>
    <property type="match status" value="1"/>
</dbReference>
<dbReference type="AlphaFoldDB" id="A0A917IZG9"/>
<dbReference type="InterPro" id="IPR023996">
    <property type="entry name" value="TonB-dep_OMP_SusC/RagA"/>
</dbReference>
<evidence type="ECO:0000256" key="1">
    <source>
        <dbReference type="ARBA" id="ARBA00004571"/>
    </source>
</evidence>
<keyword evidence="3 7" id="KW-1134">Transmembrane beta strand</keyword>
<keyword evidence="4 7" id="KW-0812">Transmembrane</keyword>
<sequence>MLSQLLLFAVVHRAHAQNTRVTGTVKDDKGTLLSGVTVRVKNGNGVTATNGSGAYTLAVPDVNSTLLFTFIGYDTLEQPLNGRRQLDVSLVPSDRSLEQVIVVGYGSVRKRDLTGSVISVKTEDITKVASASPMEALQGKVSGVDVVRTSGGAGANVRVTVRGNRSIAAGNNPLYIVDGIQYANFEDINPGDIASMEFLKDAASTAIYGSRGANGVIIITTRKGASGKVRVNGSAYYGISSLAGYPKPMTGTQYADLKRQAYRTIGTWNSVADDNKVFTSAADLEAVQKGASYYWPDLLVDKGSQQNYSVGLAAGTDKTKVFLSFGFFREKGIYYNDYSNRYNVRLNVDQSLAKNFTVGLQSQLAYYDQNLRDDGILNVGNKIIPYFNPYNADGSLARFPGNGNQVNPLLSNEDGAFINQNNITRLLSVAYAEWKPVTGLSLRSNLGITTASTRNGRFENANTLSRALSTGSSASITNSSGVNVLWENILTYQKQFGEHSLTATGVTSYQSNKLDQSTASATGQLLANQLWYALQNNPANVKNSSSYVGQRLISGTARINYSYKGRYLLTATTRADAASVLSPQNRWAYFPSVAAGWRISDESFMSTQHVITELKLRASYGLAGNAAVNPYQTQSALMLIPFAFNDITTLAYGLHPTIGNTDLKWELTNSANIGIDFGLWKDRLTGSLEAYDSRTRDLLLYMQLPGSTGAQRTLANVGKTSNKGLEAQIRSVNIQSNLFQWSTQVTFQTNKERIEFLPGNTNDIANRWFIGHPVNSFYDYEKTGIWQTKDAAQAATYGYKPGEIRVADLLADGKITIADRRVLGSAVPKYTIGLNNDFKIGDFDINIFVFARRGQMFVSQYALKFEPNGIENGAVVDYWTPENPTNEYPRPNVNISRSSMPFATTLGYKDGSFVKIRNATIGYTLPAGLTKRMHLGRVRVYVSGRNFLTVSKVKNYDPEGEGSFDRPLTKLFLGGINIDL</sequence>
<evidence type="ECO:0000256" key="4">
    <source>
        <dbReference type="ARBA" id="ARBA00022692"/>
    </source>
</evidence>
<dbReference type="Pfam" id="PF07715">
    <property type="entry name" value="Plug"/>
    <property type="match status" value="1"/>
</dbReference>
<dbReference type="NCBIfam" id="TIGR04056">
    <property type="entry name" value="OMP_RagA_SusC"/>
    <property type="match status" value="1"/>
</dbReference>
<evidence type="ECO:0000256" key="5">
    <source>
        <dbReference type="ARBA" id="ARBA00023136"/>
    </source>
</evidence>
<feature type="domain" description="TonB-dependent receptor plug" evidence="8">
    <location>
        <begin position="110"/>
        <end position="216"/>
    </location>
</feature>
<dbReference type="InterPro" id="IPR023997">
    <property type="entry name" value="TonB-dep_OMP_SusC/RagA_CS"/>
</dbReference>
<organism evidence="9 10">
    <name type="scientific">Filimonas zeae</name>
    <dbReference type="NCBI Taxonomy" id="1737353"/>
    <lineage>
        <taxon>Bacteria</taxon>
        <taxon>Pseudomonadati</taxon>
        <taxon>Bacteroidota</taxon>
        <taxon>Chitinophagia</taxon>
        <taxon>Chitinophagales</taxon>
        <taxon>Chitinophagaceae</taxon>
        <taxon>Filimonas</taxon>
    </lineage>
</organism>
<keyword evidence="5 7" id="KW-0472">Membrane</keyword>
<evidence type="ECO:0000256" key="2">
    <source>
        <dbReference type="ARBA" id="ARBA00022448"/>
    </source>
</evidence>
<reference evidence="9" key="2">
    <citation type="submission" date="2020-09" db="EMBL/GenBank/DDBJ databases">
        <authorList>
            <person name="Sun Q."/>
            <person name="Zhou Y."/>
        </authorList>
    </citation>
    <scope>NUCLEOTIDE SEQUENCE</scope>
    <source>
        <strain evidence="9">CGMCC 1.15290</strain>
    </source>
</reference>
<keyword evidence="6 7" id="KW-0998">Cell outer membrane</keyword>
<keyword evidence="10" id="KW-1185">Reference proteome</keyword>
<dbReference type="Gene3D" id="2.60.40.1120">
    <property type="entry name" value="Carboxypeptidase-like, regulatory domain"/>
    <property type="match status" value="1"/>
</dbReference>
<comment type="subcellular location">
    <subcellularLocation>
        <location evidence="1 7">Cell outer membrane</location>
        <topology evidence="1 7">Multi-pass membrane protein</topology>
    </subcellularLocation>
</comment>
<reference evidence="9" key="1">
    <citation type="journal article" date="2014" name="Int. J. Syst. Evol. Microbiol.">
        <title>Complete genome sequence of Corynebacterium casei LMG S-19264T (=DSM 44701T), isolated from a smear-ripened cheese.</title>
        <authorList>
            <consortium name="US DOE Joint Genome Institute (JGI-PGF)"/>
            <person name="Walter F."/>
            <person name="Albersmeier A."/>
            <person name="Kalinowski J."/>
            <person name="Ruckert C."/>
        </authorList>
    </citation>
    <scope>NUCLEOTIDE SEQUENCE</scope>
    <source>
        <strain evidence="9">CGMCC 1.15290</strain>
    </source>
</reference>
<dbReference type="InterPro" id="IPR036942">
    <property type="entry name" value="Beta-barrel_TonB_sf"/>
</dbReference>
<dbReference type="Proteomes" id="UP000627292">
    <property type="component" value="Unassembled WGS sequence"/>
</dbReference>